<sequence>MLDYSSIAGIDQPAAQALVIAACRCLLKSLNVVKGVLLDSQYNLLMIKNVTVYEIL</sequence>
<dbReference type="Proteomes" id="UP000619743">
    <property type="component" value="Unassembled WGS sequence"/>
</dbReference>
<comment type="caution">
    <text evidence="1">The sequence shown here is derived from an EMBL/GenBank/DDBJ whole genome shotgun (WGS) entry which is preliminary data.</text>
</comment>
<name>A0A8J2UBB5_9GAMM</name>
<accession>A0A8J2UBB5</accession>
<gene>
    <name evidence="1" type="ORF">GCM10011369_36420</name>
</gene>
<proteinExistence type="predicted"/>
<evidence type="ECO:0000313" key="2">
    <source>
        <dbReference type="Proteomes" id="UP000619743"/>
    </source>
</evidence>
<organism evidence="1 2">
    <name type="scientific">Neiella marina</name>
    <dbReference type="NCBI Taxonomy" id="508461"/>
    <lineage>
        <taxon>Bacteria</taxon>
        <taxon>Pseudomonadati</taxon>
        <taxon>Pseudomonadota</taxon>
        <taxon>Gammaproteobacteria</taxon>
        <taxon>Alteromonadales</taxon>
        <taxon>Echinimonadaceae</taxon>
        <taxon>Neiella</taxon>
    </lineage>
</organism>
<dbReference type="EMBL" id="BMDX01000036">
    <property type="protein sequence ID" value="GGA91027.1"/>
    <property type="molecule type" value="Genomic_DNA"/>
</dbReference>
<protein>
    <submittedName>
        <fullName evidence="1">Uncharacterized protein</fullName>
    </submittedName>
</protein>
<keyword evidence="2" id="KW-1185">Reference proteome</keyword>
<evidence type="ECO:0000313" key="1">
    <source>
        <dbReference type="EMBL" id="GGA91027.1"/>
    </source>
</evidence>
<dbReference type="AlphaFoldDB" id="A0A8J2UBB5"/>
<reference evidence="2" key="1">
    <citation type="journal article" date="2019" name="Int. J. Syst. Evol. Microbiol.">
        <title>The Global Catalogue of Microorganisms (GCM) 10K type strain sequencing project: providing services to taxonomists for standard genome sequencing and annotation.</title>
        <authorList>
            <consortium name="The Broad Institute Genomics Platform"/>
            <consortium name="The Broad Institute Genome Sequencing Center for Infectious Disease"/>
            <person name="Wu L."/>
            <person name="Ma J."/>
        </authorList>
    </citation>
    <scope>NUCLEOTIDE SEQUENCE [LARGE SCALE GENOMIC DNA]</scope>
    <source>
        <strain evidence="2">CGMCC 1.10130</strain>
    </source>
</reference>